<proteinExistence type="predicted"/>
<dbReference type="Gene3D" id="1.10.720.30">
    <property type="entry name" value="SAP domain"/>
    <property type="match status" value="1"/>
</dbReference>
<dbReference type="EMBL" id="HBIV01038398">
    <property type="protein sequence ID" value="CAE0675484.1"/>
    <property type="molecule type" value="Transcribed_RNA"/>
</dbReference>
<protein>
    <recommendedName>
        <fullName evidence="1">SAP domain-containing protein</fullName>
    </recommendedName>
</protein>
<evidence type="ECO:0000313" key="2">
    <source>
        <dbReference type="EMBL" id="CAE0675484.1"/>
    </source>
</evidence>
<reference evidence="2" key="1">
    <citation type="submission" date="2021-01" db="EMBL/GenBank/DDBJ databases">
        <authorList>
            <person name="Corre E."/>
            <person name="Pelletier E."/>
            <person name="Niang G."/>
            <person name="Scheremetjew M."/>
            <person name="Finn R."/>
            <person name="Kale V."/>
            <person name="Holt S."/>
            <person name="Cochrane G."/>
            <person name="Meng A."/>
            <person name="Brown T."/>
            <person name="Cohen L."/>
        </authorList>
    </citation>
    <scope>NUCLEOTIDE SEQUENCE</scope>
    <source>
        <strain evidence="2">CCCM811</strain>
    </source>
</reference>
<sequence length="710" mass="80186">MKALRQRCRELGLSASGRKQELIGRLSEYERARKSQSASVDKSRKGKAGVFGIDPHLQNLNVVEHYATILSQYKNDPAKVAEHFDKISFRVIYPFRLEDNKQAEKKHWGNLRMLATGLNQRGILKKPIGLKDSDFADKQLRDRFESCFVVLRYKERHGARFWQNKWAKEMRGTVVFVHPETSKVSILGFKLPRGAEMSDIRKAKKRDIYDQEQVDTLDRVTKGKPIKLHLSSKADGCLLVISAYEGKAKDIMLSAVEAFGTEYARVWASESLAITNSRKLILPATQGTMWCQPEKQGYMTTSILVGSGVISRQELLQFEAKGGTAVTACKKWGGEIIRKFDKLRTFPSLSDTSCFSFEAICTNRQGLFGDRVHNELACAHNRDRLIFLGASLAERRFFLPHSVYGEKCMSSGTSVSFEEPLWWGVDDASQVKSMMKDMGAVVLQKMDKSSFLHKWRPSNSTLNLSDRAQVENAMLSYEGWVIMKYSAFEHKDADYHFVTEKLGTPLTIYSKIKLDAYYKAHKIHPRNIQSLIELSKVAGRVFPLAQDVALLTSSGDIVNGLMKAGPELRDVLTLSPDSILMKHVEETLFEKSQNRKMIKGAKKGANVAKCLQMHSNIEIKYKIIFEHAEEKFLGSLLLPVYAKHFNDLDGEIIPKSNSTGSVSVLSAIKTMTQNLRPWAEGYSTRVKSLNVLETDFMLEFICACLAKSLD</sequence>
<dbReference type="Pfam" id="PF02037">
    <property type="entry name" value="SAP"/>
    <property type="match status" value="1"/>
</dbReference>
<accession>A0A7S3Z8R0</accession>
<dbReference type="PROSITE" id="PS50800">
    <property type="entry name" value="SAP"/>
    <property type="match status" value="1"/>
</dbReference>
<dbReference type="SUPFAM" id="SSF68906">
    <property type="entry name" value="SAP domain"/>
    <property type="match status" value="1"/>
</dbReference>
<gene>
    <name evidence="2" type="ORF">LGLO00237_LOCUS27261</name>
</gene>
<dbReference type="AlphaFoldDB" id="A0A7S3Z8R0"/>
<dbReference type="InterPro" id="IPR036361">
    <property type="entry name" value="SAP_dom_sf"/>
</dbReference>
<evidence type="ECO:0000259" key="1">
    <source>
        <dbReference type="PROSITE" id="PS50800"/>
    </source>
</evidence>
<name>A0A7S3Z8R0_9EUKA</name>
<dbReference type="InterPro" id="IPR003034">
    <property type="entry name" value="SAP_dom"/>
</dbReference>
<feature type="domain" description="SAP" evidence="1">
    <location>
        <begin position="1"/>
        <end position="30"/>
    </location>
</feature>
<organism evidence="2">
    <name type="scientific">Lotharella globosa</name>
    <dbReference type="NCBI Taxonomy" id="91324"/>
    <lineage>
        <taxon>Eukaryota</taxon>
        <taxon>Sar</taxon>
        <taxon>Rhizaria</taxon>
        <taxon>Cercozoa</taxon>
        <taxon>Chlorarachniophyceae</taxon>
        <taxon>Lotharella</taxon>
    </lineage>
</organism>